<organism evidence="3 4">
    <name type="scientific">Trichomonas vaginalis (strain ATCC PRA-98 / G3)</name>
    <dbReference type="NCBI Taxonomy" id="412133"/>
    <lineage>
        <taxon>Eukaryota</taxon>
        <taxon>Metamonada</taxon>
        <taxon>Parabasalia</taxon>
        <taxon>Trichomonadida</taxon>
        <taxon>Trichomonadidae</taxon>
        <taxon>Trichomonas</taxon>
    </lineage>
</organism>
<dbReference type="AlphaFoldDB" id="A2FAC0"/>
<sequence>MNSHHLSTPEKKAIESILTEAEHGYSPEDRIEEAVRILDIESRKIWDDWDDSIALSIVPVNNADPNNDISEFIQKSRQIIDQNSKDEESFNSRDVRSFKTTRISNTTNYDSDSNNELFNRSPPQNSYSKRKIENIRNTIALNSHKESQVKEFPIDMNSYKQQSIKIDKSKSQISRNRTSKTSLSPPKAVSNNRKPYQNVHEYNEYKKLRRENMEYLNEIKLLENTLMKLNTENDNLKSSINSMKIERAKQKAKISYLQTENK</sequence>
<feature type="region of interest" description="Disordered" evidence="2">
    <location>
        <begin position="163"/>
        <end position="193"/>
    </location>
</feature>
<dbReference type="InParanoid" id="A2FAC0"/>
<name>A2FAC0_TRIV3</name>
<dbReference type="VEuPathDB" id="TrichDB:TVAGG3_0916700"/>
<dbReference type="KEGG" id="tva:4755930"/>
<feature type="compositionally biased region" description="Polar residues" evidence="2">
    <location>
        <begin position="175"/>
        <end position="193"/>
    </location>
</feature>
<feature type="region of interest" description="Disordered" evidence="2">
    <location>
        <begin position="104"/>
        <end position="131"/>
    </location>
</feature>
<gene>
    <name evidence="3" type="ORF">TVAG_332470</name>
</gene>
<keyword evidence="1" id="KW-0175">Coiled coil</keyword>
<evidence type="ECO:0000313" key="4">
    <source>
        <dbReference type="Proteomes" id="UP000001542"/>
    </source>
</evidence>
<feature type="compositionally biased region" description="Polar residues" evidence="2">
    <location>
        <begin position="116"/>
        <end position="127"/>
    </location>
</feature>
<feature type="compositionally biased region" description="Low complexity" evidence="2">
    <location>
        <begin position="104"/>
        <end position="115"/>
    </location>
</feature>
<feature type="coiled-coil region" evidence="1">
    <location>
        <begin position="205"/>
        <end position="253"/>
    </location>
</feature>
<protein>
    <submittedName>
        <fullName evidence="3">Uncharacterized protein</fullName>
    </submittedName>
</protein>
<evidence type="ECO:0000313" key="3">
    <source>
        <dbReference type="EMBL" id="EAX98137.1"/>
    </source>
</evidence>
<dbReference type="EMBL" id="DS113686">
    <property type="protein sequence ID" value="EAX98137.1"/>
    <property type="molecule type" value="Genomic_DNA"/>
</dbReference>
<accession>A2FAC0</accession>
<reference evidence="3" key="2">
    <citation type="journal article" date="2007" name="Science">
        <title>Draft genome sequence of the sexually transmitted pathogen Trichomonas vaginalis.</title>
        <authorList>
            <person name="Carlton J.M."/>
            <person name="Hirt R.P."/>
            <person name="Silva J.C."/>
            <person name="Delcher A.L."/>
            <person name="Schatz M."/>
            <person name="Zhao Q."/>
            <person name="Wortman J.R."/>
            <person name="Bidwell S.L."/>
            <person name="Alsmark U.C.M."/>
            <person name="Besteiro S."/>
            <person name="Sicheritz-Ponten T."/>
            <person name="Noel C.J."/>
            <person name="Dacks J.B."/>
            <person name="Foster P.G."/>
            <person name="Simillion C."/>
            <person name="Van de Peer Y."/>
            <person name="Miranda-Saavedra D."/>
            <person name="Barton G.J."/>
            <person name="Westrop G.D."/>
            <person name="Mueller S."/>
            <person name="Dessi D."/>
            <person name="Fiori P.L."/>
            <person name="Ren Q."/>
            <person name="Paulsen I."/>
            <person name="Zhang H."/>
            <person name="Bastida-Corcuera F.D."/>
            <person name="Simoes-Barbosa A."/>
            <person name="Brown M.T."/>
            <person name="Hayes R.D."/>
            <person name="Mukherjee M."/>
            <person name="Okumura C.Y."/>
            <person name="Schneider R."/>
            <person name="Smith A.J."/>
            <person name="Vanacova S."/>
            <person name="Villalvazo M."/>
            <person name="Haas B.J."/>
            <person name="Pertea M."/>
            <person name="Feldblyum T.V."/>
            <person name="Utterback T.R."/>
            <person name="Shu C.L."/>
            <person name="Osoegawa K."/>
            <person name="de Jong P.J."/>
            <person name="Hrdy I."/>
            <person name="Horvathova L."/>
            <person name="Zubacova Z."/>
            <person name="Dolezal P."/>
            <person name="Malik S.B."/>
            <person name="Logsdon J.M. Jr."/>
            <person name="Henze K."/>
            <person name="Gupta A."/>
            <person name="Wang C.C."/>
            <person name="Dunne R.L."/>
            <person name="Upcroft J.A."/>
            <person name="Upcroft P."/>
            <person name="White O."/>
            <person name="Salzberg S.L."/>
            <person name="Tang P."/>
            <person name="Chiu C.-H."/>
            <person name="Lee Y.-S."/>
            <person name="Embley T.M."/>
            <person name="Coombs G.H."/>
            <person name="Mottram J.C."/>
            <person name="Tachezy J."/>
            <person name="Fraser-Liggett C.M."/>
            <person name="Johnson P.J."/>
        </authorList>
    </citation>
    <scope>NUCLEOTIDE SEQUENCE [LARGE SCALE GENOMIC DNA]</scope>
    <source>
        <strain evidence="3">G3</strain>
    </source>
</reference>
<proteinExistence type="predicted"/>
<evidence type="ECO:0000256" key="2">
    <source>
        <dbReference type="SAM" id="MobiDB-lite"/>
    </source>
</evidence>
<dbReference type="RefSeq" id="XP_001311067.1">
    <property type="nucleotide sequence ID" value="XM_001311066.1"/>
</dbReference>
<keyword evidence="4" id="KW-1185">Reference proteome</keyword>
<dbReference type="Proteomes" id="UP000001542">
    <property type="component" value="Unassembled WGS sequence"/>
</dbReference>
<dbReference type="VEuPathDB" id="TrichDB:TVAG_332470"/>
<evidence type="ECO:0000256" key="1">
    <source>
        <dbReference type="SAM" id="Coils"/>
    </source>
</evidence>
<reference evidence="3" key="1">
    <citation type="submission" date="2006-10" db="EMBL/GenBank/DDBJ databases">
        <authorList>
            <person name="Amadeo P."/>
            <person name="Zhao Q."/>
            <person name="Wortman J."/>
            <person name="Fraser-Liggett C."/>
            <person name="Carlton J."/>
        </authorList>
    </citation>
    <scope>NUCLEOTIDE SEQUENCE</scope>
    <source>
        <strain evidence="3">G3</strain>
    </source>
</reference>